<reference evidence="6 7" key="1">
    <citation type="submission" date="2015-01" db="EMBL/GenBank/DDBJ databases">
        <title>The Genome Sequence of Cladophialophora immunda CBS83496.</title>
        <authorList>
            <consortium name="The Broad Institute Genomics Platform"/>
            <person name="Cuomo C."/>
            <person name="de Hoog S."/>
            <person name="Gorbushina A."/>
            <person name="Stielow B."/>
            <person name="Teixiera M."/>
            <person name="Abouelleil A."/>
            <person name="Chapman S.B."/>
            <person name="Priest M."/>
            <person name="Young S.K."/>
            <person name="Wortman J."/>
            <person name="Nusbaum C."/>
            <person name="Birren B."/>
        </authorList>
    </citation>
    <scope>NUCLEOTIDE SEQUENCE [LARGE SCALE GENOMIC DNA]</scope>
    <source>
        <strain evidence="6 7">CBS 83496</strain>
    </source>
</reference>
<dbReference type="EMBL" id="KN847042">
    <property type="protein sequence ID" value="KIW30181.1"/>
    <property type="molecule type" value="Genomic_DNA"/>
</dbReference>
<dbReference type="PANTHER" id="PTHR35392:SF5">
    <property type="entry name" value="ZN(2)-C6 FUNGAL-TYPE DOMAIN-CONTAINING PROTEIN"/>
    <property type="match status" value="1"/>
</dbReference>
<name>A0A0D1ZQ92_9EURO</name>
<dbReference type="GeneID" id="27345137"/>
<organism evidence="6 7">
    <name type="scientific">Cladophialophora immunda</name>
    <dbReference type="NCBI Taxonomy" id="569365"/>
    <lineage>
        <taxon>Eukaryota</taxon>
        <taxon>Fungi</taxon>
        <taxon>Dikarya</taxon>
        <taxon>Ascomycota</taxon>
        <taxon>Pezizomycotina</taxon>
        <taxon>Eurotiomycetes</taxon>
        <taxon>Chaetothyriomycetidae</taxon>
        <taxon>Chaetothyriales</taxon>
        <taxon>Herpotrichiellaceae</taxon>
        <taxon>Cladophialophora</taxon>
    </lineage>
</organism>
<evidence type="ECO:0000256" key="1">
    <source>
        <dbReference type="ARBA" id="ARBA00023015"/>
    </source>
</evidence>
<evidence type="ECO:0000313" key="7">
    <source>
        <dbReference type="Proteomes" id="UP000054466"/>
    </source>
</evidence>
<dbReference type="PROSITE" id="PS00463">
    <property type="entry name" value="ZN2_CY6_FUNGAL_1"/>
    <property type="match status" value="1"/>
</dbReference>
<keyword evidence="7" id="KW-1185">Reference proteome</keyword>
<dbReference type="Proteomes" id="UP000054466">
    <property type="component" value="Unassembled WGS sequence"/>
</dbReference>
<dbReference type="STRING" id="569365.A0A0D1ZQ92"/>
<sequence length="716" mass="81857">MGRHRRRSGHLQGTFPLPRIEPSQSFDQFGLPWTQPRYNQPSHPPFSTPTPQLHWQAGQPRAYGLVVAEHPTTPSTTDALSPVSTRSTLSRRSVATSTSTSYTAALGRARKFSPDADGTPSPSASVSTYHPAHAVDHASDQPVHPTVIAPDYMSGADSAMTEAVVGIDAHAPLPETAQYLYQSPQFHSPQNQLPIGQQRYPGQSEPWSGHPFRHENRFLNMEPSLPVLPIQEYRRTLVIRERGGGGRTGPLNPAQRQQTRDVRKRGACLRCAIMRERCDCGSPCANCSRKDRRKCPKYCIPYHYDWDGCRACLFPDELTFRLRKSYLHPYLQSTSTPVTYRPFQIQLNLHIDIPLDVFVMEFSPLEPDLEIRYAFQTSHHSNGQRSLDIQQNWNPPIVMWIRDRGFDGTIMQIRGNLVEIFDRVLNDPDKYVQWTEQYFEDAHGDFEAQILRLIGRYYRDDIAEHSVLRESLRLLWFEYLLINKFTIPAEAVPTLEVNLSARARFGAPRHQNVIPETINRFLKASILPGAEKAAEQLLKILHDKMFKMALSQKSPQSDRDLVLCMLLILVVFLGRAQIALFLFPYMPPTEDGLACSQEQAQAKIEEMEERVCDYLLSFHKYALSRTVATSGEHDSPSERHAREFDLEGQLWREIEDHGKREACSSSRKPWSDPVAVSEKPDRLEPGEYHLNTFRYINVRRLCWKVIENLNKAPAVR</sequence>
<evidence type="ECO:0000256" key="2">
    <source>
        <dbReference type="ARBA" id="ARBA00023163"/>
    </source>
</evidence>
<feature type="region of interest" description="Disordered" evidence="4">
    <location>
        <begin position="1"/>
        <end position="26"/>
    </location>
</feature>
<evidence type="ECO:0000259" key="5">
    <source>
        <dbReference type="PROSITE" id="PS50048"/>
    </source>
</evidence>
<keyword evidence="2" id="KW-0804">Transcription</keyword>
<evidence type="ECO:0000256" key="4">
    <source>
        <dbReference type="SAM" id="MobiDB-lite"/>
    </source>
</evidence>
<dbReference type="GO" id="GO:0000981">
    <property type="term" value="F:DNA-binding transcription factor activity, RNA polymerase II-specific"/>
    <property type="evidence" value="ECO:0007669"/>
    <property type="project" value="InterPro"/>
</dbReference>
<dbReference type="InterPro" id="IPR052973">
    <property type="entry name" value="Fungal_sec-metab_reg_TF"/>
</dbReference>
<accession>A0A0D1ZQ92</accession>
<dbReference type="AlphaFoldDB" id="A0A0D1ZQ92"/>
<dbReference type="PANTHER" id="PTHR35392">
    <property type="entry name" value="ZN(II)2CYS6 TRANSCRIPTION FACTOR (EUROFUNG)-RELATED-RELATED"/>
    <property type="match status" value="1"/>
</dbReference>
<dbReference type="OrthoDB" id="4226666at2759"/>
<feature type="region of interest" description="Disordered" evidence="4">
    <location>
        <begin position="71"/>
        <end position="97"/>
    </location>
</feature>
<dbReference type="PROSITE" id="PS50048">
    <property type="entry name" value="ZN2_CY6_FUNGAL_2"/>
    <property type="match status" value="1"/>
</dbReference>
<evidence type="ECO:0000256" key="3">
    <source>
        <dbReference type="ARBA" id="ARBA00023242"/>
    </source>
</evidence>
<feature type="compositionally biased region" description="Low complexity" evidence="4">
    <location>
        <begin position="80"/>
        <end position="97"/>
    </location>
</feature>
<dbReference type="CDD" id="cd00067">
    <property type="entry name" value="GAL4"/>
    <property type="match status" value="1"/>
</dbReference>
<gene>
    <name evidence="6" type="ORF">PV07_05943</name>
</gene>
<dbReference type="RefSeq" id="XP_016250397.1">
    <property type="nucleotide sequence ID" value="XM_016392878.1"/>
</dbReference>
<keyword evidence="3" id="KW-0539">Nucleus</keyword>
<dbReference type="InterPro" id="IPR001138">
    <property type="entry name" value="Zn2Cys6_DnaBD"/>
</dbReference>
<evidence type="ECO:0000313" key="6">
    <source>
        <dbReference type="EMBL" id="KIW30181.1"/>
    </source>
</evidence>
<dbReference type="GO" id="GO:0008270">
    <property type="term" value="F:zinc ion binding"/>
    <property type="evidence" value="ECO:0007669"/>
    <property type="project" value="InterPro"/>
</dbReference>
<dbReference type="VEuPathDB" id="FungiDB:PV07_05943"/>
<proteinExistence type="predicted"/>
<protein>
    <recommendedName>
        <fullName evidence="5">Zn(2)-C6 fungal-type domain-containing protein</fullName>
    </recommendedName>
</protein>
<feature type="domain" description="Zn(2)-C6 fungal-type" evidence="5">
    <location>
        <begin position="267"/>
        <end position="295"/>
    </location>
</feature>
<keyword evidence="1" id="KW-0805">Transcription regulation</keyword>